<sequence length="228" mass="26184">MLLLRILKVSVTQQIIEYLKENIENGTWAVGEKIPSENNLTEILGVSRASVRVAIQQFIALDVLQSIHGKGTFVRTNNIMGVSSNVNVIDESNYDDIIQVLEFRRIIESECAYIAAQQATGETINNLKVYLKNMKNNIGQSEEFVKQDMLFHEEICHATGNRLLETCLKEVFQQNLKNHKQINEAFGYNDGVYYHTLLLNAIENKNFRKARKLMKEHLQQAIERLKSE</sequence>
<dbReference type="SMART" id="SM00345">
    <property type="entry name" value="HTH_GNTR"/>
    <property type="match status" value="1"/>
</dbReference>
<dbReference type="InterPro" id="IPR036390">
    <property type="entry name" value="WH_DNA-bd_sf"/>
</dbReference>
<dbReference type="SUPFAM" id="SSF48008">
    <property type="entry name" value="GntR ligand-binding domain-like"/>
    <property type="match status" value="1"/>
</dbReference>
<dbReference type="PANTHER" id="PTHR43537:SF5">
    <property type="entry name" value="UXU OPERON TRANSCRIPTIONAL REGULATOR"/>
    <property type="match status" value="1"/>
</dbReference>
<dbReference type="CDD" id="cd07377">
    <property type="entry name" value="WHTH_GntR"/>
    <property type="match status" value="1"/>
</dbReference>
<keyword evidence="1" id="KW-0805">Transcription regulation</keyword>
<dbReference type="Pfam" id="PF00392">
    <property type="entry name" value="GntR"/>
    <property type="match status" value="1"/>
</dbReference>
<dbReference type="Pfam" id="PF07729">
    <property type="entry name" value="FCD"/>
    <property type="match status" value="1"/>
</dbReference>
<dbReference type="InterPro" id="IPR011711">
    <property type="entry name" value="GntR_C"/>
</dbReference>
<dbReference type="EMBL" id="CP155573">
    <property type="protein sequence ID" value="XFO69305.1"/>
    <property type="molecule type" value="Genomic_DNA"/>
</dbReference>
<dbReference type="InterPro" id="IPR036388">
    <property type="entry name" value="WH-like_DNA-bd_sf"/>
</dbReference>
<dbReference type="InterPro" id="IPR008920">
    <property type="entry name" value="TF_FadR/GntR_C"/>
</dbReference>
<keyword evidence="3" id="KW-0804">Transcription</keyword>
<organism evidence="5 6">
    <name type="scientific">Sporomusa silvacetica DSM 10669</name>
    <dbReference type="NCBI Taxonomy" id="1123289"/>
    <lineage>
        <taxon>Bacteria</taxon>
        <taxon>Bacillati</taxon>
        <taxon>Bacillota</taxon>
        <taxon>Negativicutes</taxon>
        <taxon>Selenomonadales</taxon>
        <taxon>Sporomusaceae</taxon>
        <taxon>Sporomusa</taxon>
    </lineage>
</organism>
<dbReference type="Gene3D" id="1.10.10.10">
    <property type="entry name" value="Winged helix-like DNA-binding domain superfamily/Winged helix DNA-binding domain"/>
    <property type="match status" value="1"/>
</dbReference>
<evidence type="ECO:0000256" key="1">
    <source>
        <dbReference type="ARBA" id="ARBA00023015"/>
    </source>
</evidence>
<protein>
    <submittedName>
        <fullName evidence="5">HTH-type transcriptional regulator LutR</fullName>
    </submittedName>
</protein>
<evidence type="ECO:0000313" key="6">
    <source>
        <dbReference type="Proteomes" id="UP000216752"/>
    </source>
</evidence>
<dbReference type="SMART" id="SM00895">
    <property type="entry name" value="FCD"/>
    <property type="match status" value="1"/>
</dbReference>
<accession>A0ABZ3IUL8</accession>
<evidence type="ECO:0000256" key="3">
    <source>
        <dbReference type="ARBA" id="ARBA00023163"/>
    </source>
</evidence>
<reference evidence="5" key="1">
    <citation type="submission" date="2024-05" db="EMBL/GenBank/DDBJ databases">
        <title>Isolation and characterization of Sporomusa carbonis sp. nov., a carboxydotrophic hydrogenogen in the genus of Sporomusa isolated from a charcoal burning pile.</title>
        <authorList>
            <person name="Boeer T."/>
            <person name="Rosenbaum F."/>
            <person name="Eysell L."/>
            <person name="Mueller V."/>
            <person name="Daniel R."/>
            <person name="Poehlein A."/>
        </authorList>
    </citation>
    <scope>NUCLEOTIDE SEQUENCE [LARGE SCALE GENOMIC DNA]</scope>
    <source>
        <strain evidence="5">DSM 10669</strain>
    </source>
</reference>
<dbReference type="InterPro" id="IPR000524">
    <property type="entry name" value="Tscrpt_reg_HTH_GntR"/>
</dbReference>
<dbReference type="PANTHER" id="PTHR43537">
    <property type="entry name" value="TRANSCRIPTIONAL REGULATOR, GNTR FAMILY"/>
    <property type="match status" value="1"/>
</dbReference>
<evidence type="ECO:0000256" key="2">
    <source>
        <dbReference type="ARBA" id="ARBA00023125"/>
    </source>
</evidence>
<evidence type="ECO:0000313" key="5">
    <source>
        <dbReference type="EMBL" id="XFO69305.1"/>
    </source>
</evidence>
<name>A0ABZ3IUL8_9FIRM</name>
<dbReference type="PROSITE" id="PS50949">
    <property type="entry name" value="HTH_GNTR"/>
    <property type="match status" value="1"/>
</dbReference>
<proteinExistence type="predicted"/>
<gene>
    <name evidence="5" type="primary">lutR_2</name>
    <name evidence="5" type="ORF">SPSIL_055370</name>
</gene>
<keyword evidence="2" id="KW-0238">DNA-binding</keyword>
<evidence type="ECO:0000259" key="4">
    <source>
        <dbReference type="PROSITE" id="PS50949"/>
    </source>
</evidence>
<keyword evidence="6" id="KW-1185">Reference proteome</keyword>
<dbReference type="Proteomes" id="UP000216752">
    <property type="component" value="Chromosome"/>
</dbReference>
<dbReference type="Gene3D" id="1.20.120.530">
    <property type="entry name" value="GntR ligand-binding domain-like"/>
    <property type="match status" value="1"/>
</dbReference>
<feature type="domain" description="HTH gntR-type" evidence="4">
    <location>
        <begin position="9"/>
        <end position="77"/>
    </location>
</feature>
<dbReference type="SUPFAM" id="SSF46785">
    <property type="entry name" value="Winged helix' DNA-binding domain"/>
    <property type="match status" value="1"/>
</dbReference>